<feature type="chain" id="PRO_5009309561" evidence="1">
    <location>
        <begin position="20"/>
        <end position="145"/>
    </location>
</feature>
<evidence type="ECO:0000256" key="1">
    <source>
        <dbReference type="SAM" id="SignalP"/>
    </source>
</evidence>
<feature type="signal peptide" evidence="1">
    <location>
        <begin position="1"/>
        <end position="19"/>
    </location>
</feature>
<sequence>MYHSKVVFALVASTVLVLAAPGGSIGGLGLGDTIGEAQGGFGGIIGEQGGLGGLIGRDVPGELTGNLESSLGGILGGQEGISGFLGGILSREGGLGGLLELVNQPPLQELDTIFFIASQLGKTVQEGNEERIVPFPTSQTPQTPL</sequence>
<protein>
    <submittedName>
        <fullName evidence="3">DUF148 domain-containing protein</fullName>
    </submittedName>
</protein>
<accession>A0A1I7UW59</accession>
<evidence type="ECO:0000313" key="2">
    <source>
        <dbReference type="Proteomes" id="UP000095282"/>
    </source>
</evidence>
<keyword evidence="2" id="KW-1185">Reference proteome</keyword>
<organism evidence="2 3">
    <name type="scientific">Caenorhabditis tropicalis</name>
    <dbReference type="NCBI Taxonomy" id="1561998"/>
    <lineage>
        <taxon>Eukaryota</taxon>
        <taxon>Metazoa</taxon>
        <taxon>Ecdysozoa</taxon>
        <taxon>Nematoda</taxon>
        <taxon>Chromadorea</taxon>
        <taxon>Rhabditida</taxon>
        <taxon>Rhabditina</taxon>
        <taxon>Rhabditomorpha</taxon>
        <taxon>Rhabditoidea</taxon>
        <taxon>Rhabditidae</taxon>
        <taxon>Peloderinae</taxon>
        <taxon>Caenorhabditis</taxon>
    </lineage>
</organism>
<dbReference type="WBParaSite" id="Csp11.Scaffold630.g19948.t3">
    <property type="protein sequence ID" value="Csp11.Scaffold630.g19948.t3"/>
    <property type="gene ID" value="Csp11.Scaffold630.g19948"/>
</dbReference>
<dbReference type="Proteomes" id="UP000095282">
    <property type="component" value="Unplaced"/>
</dbReference>
<evidence type="ECO:0000313" key="3">
    <source>
        <dbReference type="WBParaSite" id="Csp11.Scaffold630.g19948.t3"/>
    </source>
</evidence>
<proteinExistence type="predicted"/>
<reference evidence="3" key="1">
    <citation type="submission" date="2016-11" db="UniProtKB">
        <authorList>
            <consortium name="WormBaseParasite"/>
        </authorList>
    </citation>
    <scope>IDENTIFICATION</scope>
</reference>
<name>A0A1I7UW59_9PELO</name>
<dbReference type="AlphaFoldDB" id="A0A1I7UW59"/>
<keyword evidence="1" id="KW-0732">Signal</keyword>